<dbReference type="AlphaFoldDB" id="A2DV60"/>
<keyword evidence="1" id="KW-0677">Repeat</keyword>
<evidence type="ECO:0000256" key="3">
    <source>
        <dbReference type="PROSITE-ProRule" id="PRU00023"/>
    </source>
</evidence>
<dbReference type="Proteomes" id="UP000001542">
    <property type="component" value="Unassembled WGS sequence"/>
</dbReference>
<dbReference type="KEGG" id="tva:4773690"/>
<feature type="repeat" description="ANK" evidence="3">
    <location>
        <begin position="180"/>
        <end position="212"/>
    </location>
</feature>
<evidence type="ECO:0000313" key="6">
    <source>
        <dbReference type="Proteomes" id="UP000001542"/>
    </source>
</evidence>
<sequence length="237" mass="27514">MNEDIINDLINLSALFGSCHCLRYFLLNQTNFDNSLVKYAIAGGNTEIVEIVQNKIDDFSNYINVSLKYHQYHITKWIIDTYSADIDYVYCLRHYCFKFLIEFSQNNTQLIAYDKNFIYHCAEVGIYDLVHLLVENHYNPESRESINNETPLHAAARCNMLNICKLLLDYNADVDACDNDGWTPLMVAAYKNNLEVFQYLLEKGANIHHKDNYFESVYSIAARDIQDYIVINGLLLS</sequence>
<gene>
    <name evidence="5" type="ORF">TVAG_405700</name>
</gene>
<keyword evidence="2 3" id="KW-0040">ANK repeat</keyword>
<dbReference type="InParanoid" id="A2DV60"/>
<dbReference type="InterPro" id="IPR002110">
    <property type="entry name" value="Ankyrin_rpt"/>
</dbReference>
<dbReference type="STRING" id="5722.A2DV60"/>
<dbReference type="InterPro" id="IPR036770">
    <property type="entry name" value="Ankyrin_rpt-contain_sf"/>
</dbReference>
<dbReference type="PROSITE" id="PS50088">
    <property type="entry name" value="ANK_REPEAT"/>
    <property type="match status" value="2"/>
</dbReference>
<dbReference type="PANTHER" id="PTHR24198">
    <property type="entry name" value="ANKYRIN REPEAT AND PROTEIN KINASE DOMAIN-CONTAINING PROTEIN"/>
    <property type="match status" value="1"/>
</dbReference>
<dbReference type="InterPro" id="IPR020683">
    <property type="entry name" value="DUF3447"/>
</dbReference>
<dbReference type="OrthoDB" id="10038642at2759"/>
<name>A2DV60_TRIV3</name>
<dbReference type="SMART" id="SM00248">
    <property type="entry name" value="ANK"/>
    <property type="match status" value="4"/>
</dbReference>
<dbReference type="EMBL" id="DS113252">
    <property type="protein sequence ID" value="EAY15656.1"/>
    <property type="molecule type" value="Genomic_DNA"/>
</dbReference>
<protein>
    <submittedName>
        <fullName evidence="5">Ankyrin repeat protein, putative</fullName>
    </submittedName>
</protein>
<dbReference type="RefSeq" id="XP_001327879.1">
    <property type="nucleotide sequence ID" value="XM_001327844.1"/>
</dbReference>
<dbReference type="Pfam" id="PF11929">
    <property type="entry name" value="DUF3447"/>
    <property type="match status" value="1"/>
</dbReference>
<dbReference type="PANTHER" id="PTHR24198:SF165">
    <property type="entry name" value="ANKYRIN REPEAT-CONTAINING PROTEIN-RELATED"/>
    <property type="match status" value="1"/>
</dbReference>
<dbReference type="SMR" id="A2DV60"/>
<dbReference type="PROSITE" id="PS50297">
    <property type="entry name" value="ANK_REP_REGION"/>
    <property type="match status" value="2"/>
</dbReference>
<organism evidence="5 6">
    <name type="scientific">Trichomonas vaginalis (strain ATCC PRA-98 / G3)</name>
    <dbReference type="NCBI Taxonomy" id="412133"/>
    <lineage>
        <taxon>Eukaryota</taxon>
        <taxon>Metamonada</taxon>
        <taxon>Parabasalia</taxon>
        <taxon>Trichomonadida</taxon>
        <taxon>Trichomonadidae</taxon>
        <taxon>Trichomonas</taxon>
    </lineage>
</organism>
<proteinExistence type="predicted"/>
<evidence type="ECO:0000259" key="4">
    <source>
        <dbReference type="Pfam" id="PF11929"/>
    </source>
</evidence>
<evidence type="ECO:0000256" key="2">
    <source>
        <dbReference type="ARBA" id="ARBA00023043"/>
    </source>
</evidence>
<keyword evidence="6" id="KW-1185">Reference proteome</keyword>
<feature type="repeat" description="ANK" evidence="3">
    <location>
        <begin position="147"/>
        <end position="179"/>
    </location>
</feature>
<accession>A2DV60</accession>
<reference evidence="5" key="2">
    <citation type="journal article" date="2007" name="Science">
        <title>Draft genome sequence of the sexually transmitted pathogen Trichomonas vaginalis.</title>
        <authorList>
            <person name="Carlton J.M."/>
            <person name="Hirt R.P."/>
            <person name="Silva J.C."/>
            <person name="Delcher A.L."/>
            <person name="Schatz M."/>
            <person name="Zhao Q."/>
            <person name="Wortman J.R."/>
            <person name="Bidwell S.L."/>
            <person name="Alsmark U.C.M."/>
            <person name="Besteiro S."/>
            <person name="Sicheritz-Ponten T."/>
            <person name="Noel C.J."/>
            <person name="Dacks J.B."/>
            <person name="Foster P.G."/>
            <person name="Simillion C."/>
            <person name="Van de Peer Y."/>
            <person name="Miranda-Saavedra D."/>
            <person name="Barton G.J."/>
            <person name="Westrop G.D."/>
            <person name="Mueller S."/>
            <person name="Dessi D."/>
            <person name="Fiori P.L."/>
            <person name="Ren Q."/>
            <person name="Paulsen I."/>
            <person name="Zhang H."/>
            <person name="Bastida-Corcuera F.D."/>
            <person name="Simoes-Barbosa A."/>
            <person name="Brown M.T."/>
            <person name="Hayes R.D."/>
            <person name="Mukherjee M."/>
            <person name="Okumura C.Y."/>
            <person name="Schneider R."/>
            <person name="Smith A.J."/>
            <person name="Vanacova S."/>
            <person name="Villalvazo M."/>
            <person name="Haas B.J."/>
            <person name="Pertea M."/>
            <person name="Feldblyum T.V."/>
            <person name="Utterback T.R."/>
            <person name="Shu C.L."/>
            <person name="Osoegawa K."/>
            <person name="de Jong P.J."/>
            <person name="Hrdy I."/>
            <person name="Horvathova L."/>
            <person name="Zubacova Z."/>
            <person name="Dolezal P."/>
            <person name="Malik S.B."/>
            <person name="Logsdon J.M. Jr."/>
            <person name="Henze K."/>
            <person name="Gupta A."/>
            <person name="Wang C.C."/>
            <person name="Dunne R.L."/>
            <person name="Upcroft J.A."/>
            <person name="Upcroft P."/>
            <person name="White O."/>
            <person name="Salzberg S.L."/>
            <person name="Tang P."/>
            <person name="Chiu C.-H."/>
            <person name="Lee Y.-S."/>
            <person name="Embley T.M."/>
            <person name="Coombs G.H."/>
            <person name="Mottram J.C."/>
            <person name="Tachezy J."/>
            <person name="Fraser-Liggett C.M."/>
            <person name="Johnson P.J."/>
        </authorList>
    </citation>
    <scope>NUCLEOTIDE SEQUENCE [LARGE SCALE GENOMIC DNA]</scope>
    <source>
        <strain evidence="5">G3</strain>
    </source>
</reference>
<dbReference type="VEuPathDB" id="TrichDB:TVAG_405700"/>
<dbReference type="Pfam" id="PF12796">
    <property type="entry name" value="Ank_2"/>
    <property type="match status" value="1"/>
</dbReference>
<dbReference type="SUPFAM" id="SSF48403">
    <property type="entry name" value="Ankyrin repeat"/>
    <property type="match status" value="1"/>
</dbReference>
<dbReference type="Gene3D" id="1.25.40.20">
    <property type="entry name" value="Ankyrin repeat-containing domain"/>
    <property type="match status" value="1"/>
</dbReference>
<reference evidence="5" key="1">
    <citation type="submission" date="2006-10" db="EMBL/GenBank/DDBJ databases">
        <authorList>
            <person name="Amadeo P."/>
            <person name="Zhao Q."/>
            <person name="Wortman J."/>
            <person name="Fraser-Liggett C."/>
            <person name="Carlton J."/>
        </authorList>
    </citation>
    <scope>NUCLEOTIDE SEQUENCE</scope>
    <source>
        <strain evidence="5">G3</strain>
    </source>
</reference>
<feature type="domain" description="DUF3447" evidence="4">
    <location>
        <begin position="31"/>
        <end position="100"/>
    </location>
</feature>
<evidence type="ECO:0000256" key="1">
    <source>
        <dbReference type="ARBA" id="ARBA00022737"/>
    </source>
</evidence>
<dbReference type="eggNOG" id="KOG1082">
    <property type="taxonomic scope" value="Eukaryota"/>
</dbReference>
<dbReference type="VEuPathDB" id="TrichDB:TVAGG3_0630480"/>
<evidence type="ECO:0000313" key="5">
    <source>
        <dbReference type="EMBL" id="EAY15656.1"/>
    </source>
</evidence>